<evidence type="ECO:0008006" key="2">
    <source>
        <dbReference type="Google" id="ProtNLM"/>
    </source>
</evidence>
<dbReference type="InterPro" id="IPR036777">
    <property type="entry name" value="Channel_Tsx-like_sf"/>
</dbReference>
<dbReference type="EMBL" id="LAZR01035527">
    <property type="protein sequence ID" value="KKL27269.1"/>
    <property type="molecule type" value="Genomic_DNA"/>
</dbReference>
<dbReference type="Gene3D" id="2.40.230.20">
    <property type="entry name" value="Nucleoside-specific channel-forming protein, Tsx-like"/>
    <property type="match status" value="1"/>
</dbReference>
<sequence>MEIKIIKKLALVTVITLCSTSVSAKQLWSDFSITGLQGADYLEPFSGTEDDRTVVTIEHASGHTWGSTFLFMDRLSNPDDVYGELNINPTLYKPEDGFVTEVFLGLQTEYGSGATDQNNYLLGGGVSLDVPGFKYFKVAYYRRLQDDIGIDRGDNNQITVVWGIDEGNFRYDGFLDIVDGADTMFGKNEGGFNFTSQIKYNIAPMLGLDTGRLDIGIEYVFWKNKFGVDGETENNPNLLIKWHF</sequence>
<name>A0A0F9BZI5_9ZZZZ</name>
<comment type="caution">
    <text evidence="1">The sequence shown here is derived from an EMBL/GenBank/DDBJ whole genome shotgun (WGS) entry which is preliminary data.</text>
</comment>
<dbReference type="AlphaFoldDB" id="A0A0F9BZI5"/>
<accession>A0A0F9BZI5</accession>
<gene>
    <name evidence="1" type="ORF">LCGC14_2386850</name>
</gene>
<proteinExistence type="predicted"/>
<protein>
    <recommendedName>
        <fullName evidence="2">DUF5020 domain-containing protein</fullName>
    </recommendedName>
</protein>
<dbReference type="GO" id="GO:0009279">
    <property type="term" value="C:cell outer membrane"/>
    <property type="evidence" value="ECO:0007669"/>
    <property type="project" value="InterPro"/>
</dbReference>
<evidence type="ECO:0000313" key="1">
    <source>
        <dbReference type="EMBL" id="KKL27269.1"/>
    </source>
</evidence>
<dbReference type="SUPFAM" id="SSF111364">
    <property type="entry name" value="Tsx-like channel"/>
    <property type="match status" value="1"/>
</dbReference>
<reference evidence="1" key="1">
    <citation type="journal article" date="2015" name="Nature">
        <title>Complex archaea that bridge the gap between prokaryotes and eukaryotes.</title>
        <authorList>
            <person name="Spang A."/>
            <person name="Saw J.H."/>
            <person name="Jorgensen S.L."/>
            <person name="Zaremba-Niedzwiedzka K."/>
            <person name="Martijn J."/>
            <person name="Lind A.E."/>
            <person name="van Eijk R."/>
            <person name="Schleper C."/>
            <person name="Guy L."/>
            <person name="Ettema T.J."/>
        </authorList>
    </citation>
    <scope>NUCLEOTIDE SEQUENCE</scope>
</reference>
<organism evidence="1">
    <name type="scientific">marine sediment metagenome</name>
    <dbReference type="NCBI Taxonomy" id="412755"/>
    <lineage>
        <taxon>unclassified sequences</taxon>
        <taxon>metagenomes</taxon>
        <taxon>ecological metagenomes</taxon>
    </lineage>
</organism>